<dbReference type="AlphaFoldDB" id="A0A942Z608"/>
<organism evidence="1 2">
    <name type="scientific">Anaeromonas frigoriresistens</name>
    <dbReference type="NCBI Taxonomy" id="2683708"/>
    <lineage>
        <taxon>Bacteria</taxon>
        <taxon>Bacillati</taxon>
        <taxon>Bacillota</taxon>
        <taxon>Tissierellia</taxon>
        <taxon>Tissierellales</taxon>
        <taxon>Thermohalobacteraceae</taxon>
        <taxon>Anaeromonas</taxon>
    </lineage>
</organism>
<reference evidence="1" key="1">
    <citation type="submission" date="2019-12" db="EMBL/GenBank/DDBJ databases">
        <title>Clostridiaceae gen. nov. sp. nov., isolated from sediment in Xinjiang, China.</title>
        <authorList>
            <person name="Zhang R."/>
        </authorList>
    </citation>
    <scope>NUCLEOTIDE SEQUENCE</scope>
    <source>
        <strain evidence="1">D2Q-11</strain>
    </source>
</reference>
<proteinExistence type="predicted"/>
<sequence>MEYFAVKYLFDTDDVGITERSRVNHGNVRCNSMLSEMAKKSNIRDPIIKSFILRGVKLLVRRIELFHF</sequence>
<dbReference type="RefSeq" id="WP_207751246.1">
    <property type="nucleotide sequence ID" value="NZ_WSFT01000010.1"/>
</dbReference>
<name>A0A942Z608_9FIRM</name>
<dbReference type="EMBL" id="WSFT01000010">
    <property type="protein sequence ID" value="MBS4537067.1"/>
    <property type="molecule type" value="Genomic_DNA"/>
</dbReference>
<comment type="caution">
    <text evidence="1">The sequence shown here is derived from an EMBL/GenBank/DDBJ whole genome shotgun (WGS) entry which is preliminary data.</text>
</comment>
<evidence type="ECO:0000313" key="1">
    <source>
        <dbReference type="EMBL" id="MBS4537067.1"/>
    </source>
</evidence>
<evidence type="ECO:0000313" key="2">
    <source>
        <dbReference type="Proteomes" id="UP000724672"/>
    </source>
</evidence>
<gene>
    <name evidence="1" type="ORF">GOQ27_01250</name>
</gene>
<feature type="non-terminal residue" evidence="1">
    <location>
        <position position="68"/>
    </location>
</feature>
<accession>A0A942Z608</accession>
<keyword evidence="2" id="KW-1185">Reference proteome</keyword>
<dbReference type="Proteomes" id="UP000724672">
    <property type="component" value="Unassembled WGS sequence"/>
</dbReference>
<protein>
    <submittedName>
        <fullName evidence="1">Uncharacterized protein</fullName>
    </submittedName>
</protein>